<dbReference type="AlphaFoldDB" id="A0A1Y3G4T7"/>
<dbReference type="Proteomes" id="UP000242683">
    <property type="component" value="Unassembled WGS sequence"/>
</dbReference>
<keyword evidence="1" id="KW-1133">Transmembrane helix</keyword>
<sequence>MVKYFPLMEMQIKALFFPSRAMHLHLMMPLLLGAFIQFLRKMGTFMWSQQRTVGGMHLHPNSEYLM</sequence>
<evidence type="ECO:0000313" key="3">
    <source>
        <dbReference type="Proteomes" id="UP000242683"/>
    </source>
</evidence>
<feature type="transmembrane region" description="Helical" evidence="1">
    <location>
        <begin position="20"/>
        <end position="39"/>
    </location>
</feature>
<keyword evidence="1" id="KW-0472">Membrane</keyword>
<name>A0A1Y3G4T7_9PROT</name>
<evidence type="ECO:0000313" key="2">
    <source>
        <dbReference type="EMBL" id="OUJ05339.1"/>
    </source>
</evidence>
<proteinExistence type="predicted"/>
<evidence type="ECO:0000256" key="1">
    <source>
        <dbReference type="SAM" id="Phobius"/>
    </source>
</evidence>
<organism evidence="2 3">
    <name type="scientific">Acetobacter malorum</name>
    <dbReference type="NCBI Taxonomy" id="178901"/>
    <lineage>
        <taxon>Bacteria</taxon>
        <taxon>Pseudomonadati</taxon>
        <taxon>Pseudomonadota</taxon>
        <taxon>Alphaproteobacteria</taxon>
        <taxon>Acetobacterales</taxon>
        <taxon>Acetobacteraceae</taxon>
        <taxon>Acetobacter</taxon>
    </lineage>
</organism>
<keyword evidence="1" id="KW-0812">Transmembrane</keyword>
<protein>
    <submittedName>
        <fullName evidence="2">Uncharacterized protein</fullName>
    </submittedName>
</protein>
<accession>A0A1Y3G4T7</accession>
<gene>
    <name evidence="2" type="ORF">HK23_06080</name>
</gene>
<reference evidence="3" key="1">
    <citation type="submission" date="2014-06" db="EMBL/GenBank/DDBJ databases">
        <authorList>
            <person name="Winans N.J."/>
            <person name="Newell P.D."/>
            <person name="Douglas A.E."/>
        </authorList>
    </citation>
    <scope>NUCLEOTIDE SEQUENCE [LARGE SCALE GENOMIC DNA]</scope>
    <source>
        <strain evidence="3">DsW_057</strain>
    </source>
</reference>
<comment type="caution">
    <text evidence="2">The sequence shown here is derived from an EMBL/GenBank/DDBJ whole genome shotgun (WGS) entry which is preliminary data.</text>
</comment>
<dbReference type="EMBL" id="JOPG01000020">
    <property type="protein sequence ID" value="OUJ05339.1"/>
    <property type="molecule type" value="Genomic_DNA"/>
</dbReference>